<name>A0A381RRE4_9ZZZZ</name>
<dbReference type="InterPro" id="IPR023210">
    <property type="entry name" value="NADP_OxRdtase_dom"/>
</dbReference>
<evidence type="ECO:0000259" key="1">
    <source>
        <dbReference type="Pfam" id="PF00248"/>
    </source>
</evidence>
<dbReference type="PANTHER" id="PTHR42686:SF1">
    <property type="entry name" value="GH17980P-RELATED"/>
    <property type="match status" value="1"/>
</dbReference>
<gene>
    <name evidence="2" type="ORF">METZ01_LOCUS46493</name>
</gene>
<organism evidence="2">
    <name type="scientific">marine metagenome</name>
    <dbReference type="NCBI Taxonomy" id="408172"/>
    <lineage>
        <taxon>unclassified sequences</taxon>
        <taxon>metagenomes</taxon>
        <taxon>ecological metagenomes</taxon>
    </lineage>
</organism>
<dbReference type="SUPFAM" id="SSF51430">
    <property type="entry name" value="NAD(P)-linked oxidoreductase"/>
    <property type="match status" value="1"/>
</dbReference>
<dbReference type="Pfam" id="PF00248">
    <property type="entry name" value="Aldo_ket_red"/>
    <property type="match status" value="1"/>
</dbReference>
<accession>A0A381RRE4</accession>
<dbReference type="InterPro" id="IPR036812">
    <property type="entry name" value="NAD(P)_OxRdtase_dom_sf"/>
</dbReference>
<proteinExistence type="predicted"/>
<protein>
    <recommendedName>
        <fullName evidence="1">NADP-dependent oxidoreductase domain-containing protein</fullName>
    </recommendedName>
</protein>
<dbReference type="InterPro" id="IPR020471">
    <property type="entry name" value="AKR"/>
</dbReference>
<evidence type="ECO:0000313" key="2">
    <source>
        <dbReference type="EMBL" id="SUZ93639.1"/>
    </source>
</evidence>
<reference evidence="2" key="1">
    <citation type="submission" date="2018-05" db="EMBL/GenBank/DDBJ databases">
        <authorList>
            <person name="Lanie J.A."/>
            <person name="Ng W.-L."/>
            <person name="Kazmierczak K.M."/>
            <person name="Andrzejewski T.M."/>
            <person name="Davidsen T.M."/>
            <person name="Wayne K.J."/>
            <person name="Tettelin H."/>
            <person name="Glass J.I."/>
            <person name="Rusch D."/>
            <person name="Podicherti R."/>
            <person name="Tsui H.-C.T."/>
            <person name="Winkler M.E."/>
        </authorList>
    </citation>
    <scope>NUCLEOTIDE SEQUENCE</scope>
</reference>
<dbReference type="GO" id="GO:0005829">
    <property type="term" value="C:cytosol"/>
    <property type="evidence" value="ECO:0007669"/>
    <property type="project" value="TreeGrafter"/>
</dbReference>
<dbReference type="AlphaFoldDB" id="A0A381RRE4"/>
<dbReference type="CDD" id="cd19152">
    <property type="entry name" value="AKR_AKR15A"/>
    <property type="match status" value="1"/>
</dbReference>
<dbReference type="EMBL" id="UINC01002163">
    <property type="protein sequence ID" value="SUZ93639.1"/>
    <property type="molecule type" value="Genomic_DNA"/>
</dbReference>
<dbReference type="GO" id="GO:0016491">
    <property type="term" value="F:oxidoreductase activity"/>
    <property type="evidence" value="ECO:0007669"/>
    <property type="project" value="InterPro"/>
</dbReference>
<sequence>MDLTSPRRVGKSDLYLTPLGFGGGTIGSPDVPSNISLDTVVAAWDSGVRFFDTAPWYGLGRAERRLGLALDGIDDRERYCINTKVGKSLVPEPQRYEANRTLSPGGQVRTPRDPITGFRAAFDYTYQYIHSQHHESLQRLGHARVDSLTIHDIDHGYHDSSQIEKHLKELDPNHGGGATALQELREIGAIKAIGCGCNLESRNAESWLTSAHEDLCERIADLVDLDFYVIAGGYTLLETRALRRVLPLCEQRNIGVVIAAPYASGWLANSEGTATYMYNQAPPDIVERTRHMASICNAHDISLAAVALQFPLAHPAVAAVIPGAKSPQEAEQNRQYLMTPVPTNVWRVLKDEGLLDPNAPTPDP</sequence>
<feature type="domain" description="NADP-dependent oxidoreductase" evidence="1">
    <location>
        <begin position="18"/>
        <end position="346"/>
    </location>
</feature>
<dbReference type="Gene3D" id="3.20.20.100">
    <property type="entry name" value="NADP-dependent oxidoreductase domain"/>
    <property type="match status" value="1"/>
</dbReference>
<dbReference type="PANTHER" id="PTHR42686">
    <property type="entry name" value="GH17980P-RELATED"/>
    <property type="match status" value="1"/>
</dbReference>